<keyword evidence="11" id="KW-1185">Reference proteome</keyword>
<keyword evidence="2" id="KW-0723">Serine/threonine-protein kinase</keyword>
<evidence type="ECO:0000256" key="2">
    <source>
        <dbReference type="ARBA" id="ARBA00022527"/>
    </source>
</evidence>
<feature type="domain" description="Protein kinase" evidence="9">
    <location>
        <begin position="33"/>
        <end position="370"/>
    </location>
</feature>
<dbReference type="InterPro" id="IPR000719">
    <property type="entry name" value="Prot_kinase_dom"/>
</dbReference>
<dbReference type="Gene3D" id="3.30.200.20">
    <property type="entry name" value="Phosphorylase Kinase, domain 1"/>
    <property type="match status" value="1"/>
</dbReference>
<keyword evidence="4" id="KW-0547">Nucleotide-binding</keyword>
<dbReference type="PROSITE" id="PS50011">
    <property type="entry name" value="PROTEIN_KINASE_DOM"/>
    <property type="match status" value="1"/>
</dbReference>
<comment type="catalytic activity">
    <reaction evidence="8">
        <text>L-seryl-[protein] + ATP = O-phospho-L-seryl-[protein] + ADP + H(+)</text>
        <dbReference type="Rhea" id="RHEA:17989"/>
        <dbReference type="Rhea" id="RHEA-COMP:9863"/>
        <dbReference type="Rhea" id="RHEA-COMP:11604"/>
        <dbReference type="ChEBI" id="CHEBI:15378"/>
        <dbReference type="ChEBI" id="CHEBI:29999"/>
        <dbReference type="ChEBI" id="CHEBI:30616"/>
        <dbReference type="ChEBI" id="CHEBI:83421"/>
        <dbReference type="ChEBI" id="CHEBI:456216"/>
        <dbReference type="EC" id="2.7.11.1"/>
    </reaction>
</comment>
<name>A0AAE0X002_9PEZI</name>
<dbReference type="Pfam" id="PF00069">
    <property type="entry name" value="Pkinase"/>
    <property type="match status" value="1"/>
</dbReference>
<gene>
    <name evidence="10" type="ORF">B0T22DRAFT_531100</name>
</gene>
<accession>A0AAE0X002</accession>
<evidence type="ECO:0000256" key="3">
    <source>
        <dbReference type="ARBA" id="ARBA00022679"/>
    </source>
</evidence>
<dbReference type="InterPro" id="IPR008271">
    <property type="entry name" value="Ser/Thr_kinase_AS"/>
</dbReference>
<dbReference type="GO" id="GO:0050684">
    <property type="term" value="P:regulation of mRNA processing"/>
    <property type="evidence" value="ECO:0007669"/>
    <property type="project" value="TreeGrafter"/>
</dbReference>
<sequence>MSPINCGIEEGYAAYCPGGLHPVYIGDVYNERYEVLRKIGWGQYSTVWMVKDRTKEKGDVDEFKALKILSAQCYSSDTPIFEREILTHLRKGNKSNVGYDFICHLLDDFELQGPNGTHVCLVFELMGETLHSLRAIFDKQMLPNIVMRKFTAQLLVALGYAHDHGVIHTDIKPDNIFVRFTDWSNPIRSRSLRTYYFGARLRPLDLDLALGDWGVSSWKTKHLTELIQPVALRAPEVLIGAPWDWMTDWWNLGFVVMEAFRGVAMFTGKLGEETPYALQVHLAESAEKFGPFPKSLLDQGDPEIVAEYFNQDGTIKGWEFEPDPPLDDDAYMDDLPQENRVAFIEFLHALMKIDPAQRLSAQDLRQQVWIKVGKKVVD</sequence>
<proteinExistence type="predicted"/>
<evidence type="ECO:0000256" key="7">
    <source>
        <dbReference type="ARBA" id="ARBA00047899"/>
    </source>
</evidence>
<protein>
    <recommendedName>
        <fullName evidence="1">non-specific serine/threonine protein kinase</fullName>
        <ecNumber evidence="1">2.7.11.1</ecNumber>
    </recommendedName>
</protein>
<evidence type="ECO:0000256" key="6">
    <source>
        <dbReference type="ARBA" id="ARBA00022840"/>
    </source>
</evidence>
<dbReference type="GO" id="GO:0000245">
    <property type="term" value="P:spliceosomal complex assembly"/>
    <property type="evidence" value="ECO:0007669"/>
    <property type="project" value="TreeGrafter"/>
</dbReference>
<evidence type="ECO:0000256" key="8">
    <source>
        <dbReference type="ARBA" id="ARBA00048679"/>
    </source>
</evidence>
<dbReference type="Proteomes" id="UP001270362">
    <property type="component" value="Unassembled WGS sequence"/>
</dbReference>
<keyword evidence="3" id="KW-0808">Transferase</keyword>
<evidence type="ECO:0000256" key="1">
    <source>
        <dbReference type="ARBA" id="ARBA00012513"/>
    </source>
</evidence>
<dbReference type="PROSITE" id="PS00108">
    <property type="entry name" value="PROTEIN_KINASE_ST"/>
    <property type="match status" value="1"/>
</dbReference>
<dbReference type="InterPro" id="IPR051334">
    <property type="entry name" value="SRPK"/>
</dbReference>
<reference evidence="10" key="2">
    <citation type="submission" date="2023-06" db="EMBL/GenBank/DDBJ databases">
        <authorList>
            <consortium name="Lawrence Berkeley National Laboratory"/>
            <person name="Haridas S."/>
            <person name="Hensen N."/>
            <person name="Bonometti L."/>
            <person name="Westerberg I."/>
            <person name="Brannstrom I.O."/>
            <person name="Guillou S."/>
            <person name="Cros-Aarteil S."/>
            <person name="Calhoun S."/>
            <person name="Kuo A."/>
            <person name="Mondo S."/>
            <person name="Pangilinan J."/>
            <person name="Riley R."/>
            <person name="Labutti K."/>
            <person name="Andreopoulos B."/>
            <person name="Lipzen A."/>
            <person name="Chen C."/>
            <person name="Yanf M."/>
            <person name="Daum C."/>
            <person name="Ng V."/>
            <person name="Clum A."/>
            <person name="Steindorff A."/>
            <person name="Ohm R."/>
            <person name="Martin F."/>
            <person name="Silar P."/>
            <person name="Natvig D."/>
            <person name="Lalanne C."/>
            <person name="Gautier V."/>
            <person name="Ament-Velasquez S.L."/>
            <person name="Kruys A."/>
            <person name="Hutchinson M.I."/>
            <person name="Powell A.J."/>
            <person name="Barry K."/>
            <person name="Miller A.N."/>
            <person name="Grigoriev I.V."/>
            <person name="Debuchy R."/>
            <person name="Gladieux P."/>
            <person name="Thoren M.H."/>
            <person name="Johannesson H."/>
        </authorList>
    </citation>
    <scope>NUCLEOTIDE SEQUENCE</scope>
    <source>
        <strain evidence="10">CBS 314.62</strain>
    </source>
</reference>
<dbReference type="GO" id="GO:0005524">
    <property type="term" value="F:ATP binding"/>
    <property type="evidence" value="ECO:0007669"/>
    <property type="project" value="UniProtKB-KW"/>
</dbReference>
<dbReference type="InterPro" id="IPR011009">
    <property type="entry name" value="Kinase-like_dom_sf"/>
</dbReference>
<evidence type="ECO:0000259" key="9">
    <source>
        <dbReference type="PROSITE" id="PS50011"/>
    </source>
</evidence>
<keyword evidence="5 10" id="KW-0418">Kinase</keyword>
<reference evidence="10" key="1">
    <citation type="journal article" date="2023" name="Mol. Phylogenet. Evol.">
        <title>Genome-scale phylogeny and comparative genomics of the fungal order Sordariales.</title>
        <authorList>
            <person name="Hensen N."/>
            <person name="Bonometti L."/>
            <person name="Westerberg I."/>
            <person name="Brannstrom I.O."/>
            <person name="Guillou S."/>
            <person name="Cros-Aarteil S."/>
            <person name="Calhoun S."/>
            <person name="Haridas S."/>
            <person name="Kuo A."/>
            <person name="Mondo S."/>
            <person name="Pangilinan J."/>
            <person name="Riley R."/>
            <person name="LaButti K."/>
            <person name="Andreopoulos B."/>
            <person name="Lipzen A."/>
            <person name="Chen C."/>
            <person name="Yan M."/>
            <person name="Daum C."/>
            <person name="Ng V."/>
            <person name="Clum A."/>
            <person name="Steindorff A."/>
            <person name="Ohm R.A."/>
            <person name="Martin F."/>
            <person name="Silar P."/>
            <person name="Natvig D.O."/>
            <person name="Lalanne C."/>
            <person name="Gautier V."/>
            <person name="Ament-Velasquez S.L."/>
            <person name="Kruys A."/>
            <person name="Hutchinson M.I."/>
            <person name="Powell A.J."/>
            <person name="Barry K."/>
            <person name="Miller A.N."/>
            <person name="Grigoriev I.V."/>
            <person name="Debuchy R."/>
            <person name="Gladieux P."/>
            <person name="Hiltunen Thoren M."/>
            <person name="Johannesson H."/>
        </authorList>
    </citation>
    <scope>NUCLEOTIDE SEQUENCE</scope>
    <source>
        <strain evidence="10">CBS 314.62</strain>
    </source>
</reference>
<organism evidence="10 11">
    <name type="scientific">Podospora appendiculata</name>
    <dbReference type="NCBI Taxonomy" id="314037"/>
    <lineage>
        <taxon>Eukaryota</taxon>
        <taxon>Fungi</taxon>
        <taxon>Dikarya</taxon>
        <taxon>Ascomycota</taxon>
        <taxon>Pezizomycotina</taxon>
        <taxon>Sordariomycetes</taxon>
        <taxon>Sordariomycetidae</taxon>
        <taxon>Sordariales</taxon>
        <taxon>Podosporaceae</taxon>
        <taxon>Podospora</taxon>
    </lineage>
</organism>
<evidence type="ECO:0000256" key="5">
    <source>
        <dbReference type="ARBA" id="ARBA00022777"/>
    </source>
</evidence>
<dbReference type="EC" id="2.7.11.1" evidence="1"/>
<dbReference type="SMART" id="SM00220">
    <property type="entry name" value="S_TKc"/>
    <property type="match status" value="1"/>
</dbReference>
<evidence type="ECO:0000313" key="10">
    <source>
        <dbReference type="EMBL" id="KAK3681667.1"/>
    </source>
</evidence>
<dbReference type="GO" id="GO:0004674">
    <property type="term" value="F:protein serine/threonine kinase activity"/>
    <property type="evidence" value="ECO:0007669"/>
    <property type="project" value="UniProtKB-KW"/>
</dbReference>
<evidence type="ECO:0000313" key="11">
    <source>
        <dbReference type="Proteomes" id="UP001270362"/>
    </source>
</evidence>
<dbReference type="EMBL" id="JAULSO010000006">
    <property type="protein sequence ID" value="KAK3681667.1"/>
    <property type="molecule type" value="Genomic_DNA"/>
</dbReference>
<keyword evidence="6" id="KW-0067">ATP-binding</keyword>
<dbReference type="PANTHER" id="PTHR47634">
    <property type="entry name" value="PROTEIN KINASE DOMAIN-CONTAINING PROTEIN-RELATED"/>
    <property type="match status" value="1"/>
</dbReference>
<comment type="catalytic activity">
    <reaction evidence="7">
        <text>L-threonyl-[protein] + ATP = O-phospho-L-threonyl-[protein] + ADP + H(+)</text>
        <dbReference type="Rhea" id="RHEA:46608"/>
        <dbReference type="Rhea" id="RHEA-COMP:11060"/>
        <dbReference type="Rhea" id="RHEA-COMP:11605"/>
        <dbReference type="ChEBI" id="CHEBI:15378"/>
        <dbReference type="ChEBI" id="CHEBI:30013"/>
        <dbReference type="ChEBI" id="CHEBI:30616"/>
        <dbReference type="ChEBI" id="CHEBI:61977"/>
        <dbReference type="ChEBI" id="CHEBI:456216"/>
        <dbReference type="EC" id="2.7.11.1"/>
    </reaction>
</comment>
<dbReference type="SUPFAM" id="SSF56112">
    <property type="entry name" value="Protein kinase-like (PK-like)"/>
    <property type="match status" value="1"/>
</dbReference>
<dbReference type="AlphaFoldDB" id="A0AAE0X002"/>
<dbReference type="Gene3D" id="1.10.510.10">
    <property type="entry name" value="Transferase(Phosphotransferase) domain 1"/>
    <property type="match status" value="1"/>
</dbReference>
<evidence type="ECO:0000256" key="4">
    <source>
        <dbReference type="ARBA" id="ARBA00022741"/>
    </source>
</evidence>
<comment type="caution">
    <text evidence="10">The sequence shown here is derived from an EMBL/GenBank/DDBJ whole genome shotgun (WGS) entry which is preliminary data.</text>
</comment>
<dbReference type="PANTHER" id="PTHR47634:SF9">
    <property type="entry name" value="PROTEIN KINASE DOMAIN-CONTAINING PROTEIN-RELATED"/>
    <property type="match status" value="1"/>
</dbReference>